<comment type="subunit">
    <text evidence="2 10">Heterodimer of HisH and HisF.</text>
</comment>
<dbReference type="InterPro" id="IPR017926">
    <property type="entry name" value="GATASE"/>
</dbReference>
<evidence type="ECO:0000256" key="2">
    <source>
        <dbReference type="ARBA" id="ARBA00011152"/>
    </source>
</evidence>
<evidence type="ECO:0000256" key="9">
    <source>
        <dbReference type="ARBA" id="ARBA00049534"/>
    </source>
</evidence>
<protein>
    <recommendedName>
        <fullName evidence="10">Imidazole glycerol phosphate synthase subunit HisH</fullName>
        <ecNumber evidence="10">4.3.2.10</ecNumber>
    </recommendedName>
    <alternativeName>
        <fullName evidence="10">IGP synthase glutaminase subunit</fullName>
        <ecNumber evidence="10">3.5.1.2</ecNumber>
    </alternativeName>
    <alternativeName>
        <fullName evidence="10">IGP synthase subunit HisH</fullName>
    </alternativeName>
    <alternativeName>
        <fullName evidence="10">ImGP synthase subunit HisH</fullName>
        <shortName evidence="10">IGPS subunit HisH</shortName>
    </alternativeName>
</protein>
<dbReference type="CDD" id="cd01748">
    <property type="entry name" value="GATase1_IGP_Synthase"/>
    <property type="match status" value="1"/>
</dbReference>
<feature type="active site" evidence="10 11">
    <location>
        <position position="211"/>
    </location>
</feature>
<dbReference type="EC" id="3.5.1.2" evidence="10"/>
<dbReference type="HAMAP" id="MF_00278">
    <property type="entry name" value="HisH"/>
    <property type="match status" value="1"/>
</dbReference>
<dbReference type="PANTHER" id="PTHR42701">
    <property type="entry name" value="IMIDAZOLE GLYCEROL PHOSPHATE SYNTHASE SUBUNIT HISH"/>
    <property type="match status" value="1"/>
</dbReference>
<feature type="compositionally biased region" description="Basic and acidic residues" evidence="12">
    <location>
        <begin position="10"/>
        <end position="25"/>
    </location>
</feature>
<keyword evidence="10" id="KW-0963">Cytoplasm</keyword>
<evidence type="ECO:0000313" key="14">
    <source>
        <dbReference type="EMBL" id="SMP54984.1"/>
    </source>
</evidence>
<dbReference type="PROSITE" id="PS51273">
    <property type="entry name" value="GATASE_TYPE_1"/>
    <property type="match status" value="1"/>
</dbReference>
<name>A0AA46AIW3_9CLOT</name>
<feature type="region of interest" description="Disordered" evidence="12">
    <location>
        <begin position="1"/>
        <end position="25"/>
    </location>
</feature>
<dbReference type="Gene3D" id="3.40.50.880">
    <property type="match status" value="1"/>
</dbReference>
<evidence type="ECO:0000256" key="8">
    <source>
        <dbReference type="ARBA" id="ARBA00047838"/>
    </source>
</evidence>
<dbReference type="EC" id="4.3.2.10" evidence="10"/>
<comment type="catalytic activity">
    <reaction evidence="9 10">
        <text>L-glutamine + H2O = L-glutamate + NH4(+)</text>
        <dbReference type="Rhea" id="RHEA:15889"/>
        <dbReference type="ChEBI" id="CHEBI:15377"/>
        <dbReference type="ChEBI" id="CHEBI:28938"/>
        <dbReference type="ChEBI" id="CHEBI:29985"/>
        <dbReference type="ChEBI" id="CHEBI:58359"/>
        <dbReference type="EC" id="3.5.1.2"/>
    </reaction>
</comment>
<comment type="pathway">
    <text evidence="1 10">Amino-acid biosynthesis; L-histidine biosynthesis; L-histidine from 5-phospho-alpha-D-ribose 1-diphosphate: step 5/9.</text>
</comment>
<organism evidence="14 15">
    <name type="scientific">Anoxynatronum buryatiense</name>
    <dbReference type="NCBI Taxonomy" id="489973"/>
    <lineage>
        <taxon>Bacteria</taxon>
        <taxon>Bacillati</taxon>
        <taxon>Bacillota</taxon>
        <taxon>Clostridia</taxon>
        <taxon>Eubacteriales</taxon>
        <taxon>Clostridiaceae</taxon>
        <taxon>Anoxynatronum</taxon>
    </lineage>
</organism>
<keyword evidence="5 10" id="KW-0315">Glutamine amidotransferase</keyword>
<comment type="catalytic activity">
    <reaction evidence="8 10">
        <text>5-[(5-phospho-1-deoxy-D-ribulos-1-ylimino)methylamino]-1-(5-phospho-beta-D-ribosyl)imidazole-4-carboxamide + L-glutamine = D-erythro-1-(imidazol-4-yl)glycerol 3-phosphate + 5-amino-1-(5-phospho-beta-D-ribosyl)imidazole-4-carboxamide + L-glutamate + H(+)</text>
        <dbReference type="Rhea" id="RHEA:24793"/>
        <dbReference type="ChEBI" id="CHEBI:15378"/>
        <dbReference type="ChEBI" id="CHEBI:29985"/>
        <dbReference type="ChEBI" id="CHEBI:58278"/>
        <dbReference type="ChEBI" id="CHEBI:58359"/>
        <dbReference type="ChEBI" id="CHEBI:58475"/>
        <dbReference type="ChEBI" id="CHEBI:58525"/>
        <dbReference type="EC" id="4.3.2.10"/>
    </reaction>
</comment>
<feature type="active site" evidence="10 11">
    <location>
        <position position="213"/>
    </location>
</feature>
<dbReference type="GO" id="GO:0000107">
    <property type="term" value="F:imidazoleglycerol-phosphate synthase activity"/>
    <property type="evidence" value="ECO:0007669"/>
    <property type="project" value="UniProtKB-UniRule"/>
</dbReference>
<dbReference type="PANTHER" id="PTHR42701:SF1">
    <property type="entry name" value="IMIDAZOLE GLYCEROL PHOSPHATE SYNTHASE SUBUNIT HISH"/>
    <property type="match status" value="1"/>
</dbReference>
<evidence type="ECO:0000256" key="1">
    <source>
        <dbReference type="ARBA" id="ARBA00005091"/>
    </source>
</evidence>
<evidence type="ECO:0000256" key="11">
    <source>
        <dbReference type="PIRSR" id="PIRSR000495-1"/>
    </source>
</evidence>
<dbReference type="SUPFAM" id="SSF52317">
    <property type="entry name" value="Class I glutamine amidotransferase-like"/>
    <property type="match status" value="1"/>
</dbReference>
<feature type="active site" description="Nucleophile" evidence="10 11">
    <location>
        <position position="109"/>
    </location>
</feature>
<dbReference type="AlphaFoldDB" id="A0AA46AIW3"/>
<proteinExistence type="inferred from homology"/>
<keyword evidence="6 10" id="KW-0368">Histidine biosynthesis</keyword>
<keyword evidence="7 10" id="KW-0456">Lyase</keyword>
<comment type="caution">
    <text evidence="14">The sequence shown here is derived from an EMBL/GenBank/DDBJ whole genome shotgun (WGS) entry which is preliminary data.</text>
</comment>
<evidence type="ECO:0000256" key="6">
    <source>
        <dbReference type="ARBA" id="ARBA00023102"/>
    </source>
</evidence>
<comment type="function">
    <text evidence="10">IGPS catalyzes the conversion of PRFAR and glutamine to IGP, AICAR and glutamate. The HisH subunit catalyzes the hydrolysis of glutamine to glutamate and ammonia as part of the synthesis of IGP and AICAR. The resulting ammonia molecule is channeled to the active site of HisF.</text>
</comment>
<comment type="subcellular location">
    <subcellularLocation>
        <location evidence="10">Cytoplasm</location>
    </subcellularLocation>
</comment>
<dbReference type="GO" id="GO:0005737">
    <property type="term" value="C:cytoplasm"/>
    <property type="evidence" value="ECO:0007669"/>
    <property type="project" value="UniProtKB-SubCell"/>
</dbReference>
<accession>A0AA46AIW3</accession>
<evidence type="ECO:0000256" key="4">
    <source>
        <dbReference type="ARBA" id="ARBA00022801"/>
    </source>
</evidence>
<dbReference type="InterPro" id="IPR029062">
    <property type="entry name" value="Class_I_gatase-like"/>
</dbReference>
<evidence type="ECO:0000256" key="10">
    <source>
        <dbReference type="HAMAP-Rule" id="MF_00278"/>
    </source>
</evidence>
<dbReference type="GO" id="GO:0000105">
    <property type="term" value="P:L-histidine biosynthetic process"/>
    <property type="evidence" value="ECO:0007669"/>
    <property type="project" value="UniProtKB-UniRule"/>
</dbReference>
<evidence type="ECO:0000259" key="13">
    <source>
        <dbReference type="Pfam" id="PF00117"/>
    </source>
</evidence>
<evidence type="ECO:0000313" key="15">
    <source>
        <dbReference type="Proteomes" id="UP001158066"/>
    </source>
</evidence>
<dbReference type="GO" id="GO:0016829">
    <property type="term" value="F:lyase activity"/>
    <property type="evidence" value="ECO:0007669"/>
    <property type="project" value="UniProtKB-KW"/>
</dbReference>
<dbReference type="InterPro" id="IPR010139">
    <property type="entry name" value="Imidazole-glycPsynth_HisH"/>
</dbReference>
<dbReference type="NCBIfam" id="TIGR01855">
    <property type="entry name" value="IMP_synth_hisH"/>
    <property type="match status" value="1"/>
</dbReference>
<keyword evidence="4 10" id="KW-0378">Hydrolase</keyword>
<feature type="domain" description="Glutamine amidotransferase" evidence="13">
    <location>
        <begin position="34"/>
        <end position="226"/>
    </location>
</feature>
<evidence type="ECO:0000256" key="3">
    <source>
        <dbReference type="ARBA" id="ARBA00022605"/>
    </source>
</evidence>
<dbReference type="Proteomes" id="UP001158066">
    <property type="component" value="Unassembled WGS sequence"/>
</dbReference>
<evidence type="ECO:0000256" key="12">
    <source>
        <dbReference type="SAM" id="MobiDB-lite"/>
    </source>
</evidence>
<dbReference type="Pfam" id="PF00117">
    <property type="entry name" value="GATase"/>
    <property type="match status" value="1"/>
</dbReference>
<keyword evidence="15" id="KW-1185">Reference proteome</keyword>
<dbReference type="PIRSF" id="PIRSF000495">
    <property type="entry name" value="Amidotransf_hisH"/>
    <property type="match status" value="1"/>
</dbReference>
<keyword evidence="3 10" id="KW-0028">Amino-acid biosynthesis</keyword>
<sequence>MPSWGRGRNNHHDSGENEKTACEKGKGDNSMIGIVDYGMGNLRSVEKAFQLMGFEALVSDNPEMLNKVSGLVIPGVGAFPDAMTYLKERGFIDPLKAYAASGKPLLGICLGMQVLFEEGFEGDRCEGLGLLKGSIERIPAGVKIPHMGWNQLSILQNSPLLRGTRDGDYVYFVHSYFANGCDAGEMMAVTDYGIMLPAMVQRGNIYGLQFHPEKSSDVGLNMIKNFGELSQC</sequence>
<dbReference type="GO" id="GO:0004359">
    <property type="term" value="F:glutaminase activity"/>
    <property type="evidence" value="ECO:0007669"/>
    <property type="project" value="UniProtKB-EC"/>
</dbReference>
<dbReference type="EMBL" id="FXUF01000005">
    <property type="protein sequence ID" value="SMP54984.1"/>
    <property type="molecule type" value="Genomic_DNA"/>
</dbReference>
<gene>
    <name evidence="10" type="primary">hisH</name>
    <name evidence="14" type="ORF">SAMN06296020_105207</name>
</gene>
<evidence type="ECO:0000256" key="7">
    <source>
        <dbReference type="ARBA" id="ARBA00023239"/>
    </source>
</evidence>
<evidence type="ECO:0000256" key="5">
    <source>
        <dbReference type="ARBA" id="ARBA00022962"/>
    </source>
</evidence>
<reference evidence="14" key="1">
    <citation type="submission" date="2017-05" db="EMBL/GenBank/DDBJ databases">
        <authorList>
            <person name="Varghese N."/>
            <person name="Submissions S."/>
        </authorList>
    </citation>
    <scope>NUCLEOTIDE SEQUENCE</scope>
    <source>
        <strain evidence="14">Su22</strain>
    </source>
</reference>